<organism evidence="2 3">
    <name type="scientific">Acetobacter tropicalis NBRC 101654</name>
    <dbReference type="NCBI Taxonomy" id="749388"/>
    <lineage>
        <taxon>Bacteria</taxon>
        <taxon>Pseudomonadati</taxon>
        <taxon>Pseudomonadota</taxon>
        <taxon>Alphaproteobacteria</taxon>
        <taxon>Acetobacterales</taxon>
        <taxon>Acetobacteraceae</taxon>
        <taxon>Acetobacter</taxon>
    </lineage>
</organism>
<accession>F7VJB5</accession>
<feature type="compositionally biased region" description="Polar residues" evidence="1">
    <location>
        <begin position="49"/>
        <end position="79"/>
    </location>
</feature>
<dbReference type="Proteomes" id="UP000004319">
    <property type="component" value="Unassembled WGS sequence"/>
</dbReference>
<gene>
    <name evidence="2" type="ORF">ATPR_3464</name>
</gene>
<name>F7VJB5_9PROT</name>
<evidence type="ECO:0000313" key="3">
    <source>
        <dbReference type="Proteomes" id="UP000004319"/>
    </source>
</evidence>
<evidence type="ECO:0000313" key="2">
    <source>
        <dbReference type="EMBL" id="GAA10460.1"/>
    </source>
</evidence>
<reference evidence="2 3" key="1">
    <citation type="journal article" date="2011" name="Biochem. Biophys. Res. Commun.">
        <title>Increased number of Arginine-based salt bridges contributes to the thermotolerance of thermotolerant acetic acid bacteria, Acetobacter tropicalis SKU1100.</title>
        <authorList>
            <person name="Matsutani M."/>
            <person name="Hirakawa H."/>
            <person name="Nishikura M."/>
            <person name="Soemphol W."/>
            <person name="Ali I.A.I."/>
            <person name="Yakushi T."/>
            <person name="Matsushita K."/>
        </authorList>
    </citation>
    <scope>NUCLEOTIDE SEQUENCE [LARGE SCALE GENOMIC DNA]</scope>
    <source>
        <strain evidence="2 3">NBRC 101654</strain>
    </source>
</reference>
<feature type="region of interest" description="Disordered" evidence="1">
    <location>
        <begin position="48"/>
        <end position="79"/>
    </location>
</feature>
<sequence length="172" mass="18459">MSAIFLSFPESIFTTHHPDRSGRQRQCCGIGLTVLLMPVACIMAHAAPASSSTRQSGSRTENLRSSAPKTDMSVPNSSQMKPVGKEYFITAPAFSLQPEPPTGLNRFGAVTFEQSNRSFMPLETGRTVTAAYPVKGVPGMDLTVSMFAGHRETNTGSDVGTAAVIAGMRFKW</sequence>
<dbReference type="AlphaFoldDB" id="F7VJB5"/>
<protein>
    <submittedName>
        <fullName evidence="2">Uncharacterized protein</fullName>
    </submittedName>
</protein>
<dbReference type="EMBL" id="BABS01000281">
    <property type="protein sequence ID" value="GAA10460.1"/>
    <property type="molecule type" value="Genomic_DNA"/>
</dbReference>
<proteinExistence type="predicted"/>
<dbReference type="RefSeq" id="WP_006560483.1">
    <property type="nucleotide sequence ID" value="NZ_BABS01000281.1"/>
</dbReference>
<comment type="caution">
    <text evidence="2">The sequence shown here is derived from an EMBL/GenBank/DDBJ whole genome shotgun (WGS) entry which is preliminary data.</text>
</comment>
<evidence type="ECO:0000256" key="1">
    <source>
        <dbReference type="SAM" id="MobiDB-lite"/>
    </source>
</evidence>